<proteinExistence type="predicted"/>
<evidence type="ECO:0000256" key="1">
    <source>
        <dbReference type="SAM" id="MobiDB-lite"/>
    </source>
</evidence>
<gene>
    <name evidence="3" type="ORF">EYB53_011330</name>
</gene>
<dbReference type="Proteomes" id="UP001193081">
    <property type="component" value="Unassembled WGS sequence"/>
</dbReference>
<accession>A0ABS4DA20</accession>
<sequence>MSSPFAITTVSTTLQLSTTRQGESVFTVSNTSGRQLTGRARVTPTDPATAGWFTLSGESERDFRLNETHQYNVRVAIPSHVQPGNYTFHLDMVGVENPDEQYTRGPTVQVEVPANPLPPGTPFPWWIVAVIVGVLLLGGGLAAYLIWGRDGDNGAITNTPTPTLEPSVTPTLEPSVTPTLEPSVTPTPFALADPVLLSFDEALGVLSEDFYASLGVSLTTPASNFGDEVIGIVANGNTSACVESKSPEDRVLATGRGSSVGVSAFPIRATFDPPVVAVSVEFQGPANFRMRLFSGTEELETVSAVGSAAGTCGFPGSPRSNGTIEATASPNKPITAVIFDEPSGGRVFAIDNLMFTPLNP</sequence>
<protein>
    <submittedName>
        <fullName evidence="3">Uncharacterized protein</fullName>
    </submittedName>
</protein>
<name>A0ABS4DA20_9CHLR</name>
<keyword evidence="4" id="KW-1185">Reference proteome</keyword>
<evidence type="ECO:0000313" key="4">
    <source>
        <dbReference type="Proteomes" id="UP001193081"/>
    </source>
</evidence>
<feature type="region of interest" description="Disordered" evidence="1">
    <location>
        <begin position="157"/>
        <end position="181"/>
    </location>
</feature>
<feature type="transmembrane region" description="Helical" evidence="2">
    <location>
        <begin position="123"/>
        <end position="147"/>
    </location>
</feature>
<comment type="caution">
    <text evidence="3">The sequence shown here is derived from an EMBL/GenBank/DDBJ whole genome shotgun (WGS) entry which is preliminary data.</text>
</comment>
<dbReference type="RefSeq" id="WP_135478299.1">
    <property type="nucleotide sequence ID" value="NZ_SIJK02000017.1"/>
</dbReference>
<keyword evidence="2" id="KW-0812">Transmembrane</keyword>
<reference evidence="3 4" key="1">
    <citation type="submission" date="2021-03" db="EMBL/GenBank/DDBJ databases">
        <authorList>
            <person name="Grouzdev D.S."/>
        </authorList>
    </citation>
    <scope>NUCLEOTIDE SEQUENCE [LARGE SCALE GENOMIC DNA]</scope>
    <source>
        <strain evidence="3 4">M50-1</strain>
    </source>
</reference>
<evidence type="ECO:0000256" key="2">
    <source>
        <dbReference type="SAM" id="Phobius"/>
    </source>
</evidence>
<organism evidence="3 4">
    <name type="scientific">Candidatus Chloroploca mongolica</name>
    <dbReference type="NCBI Taxonomy" id="2528176"/>
    <lineage>
        <taxon>Bacteria</taxon>
        <taxon>Bacillati</taxon>
        <taxon>Chloroflexota</taxon>
        <taxon>Chloroflexia</taxon>
        <taxon>Chloroflexales</taxon>
        <taxon>Chloroflexineae</taxon>
        <taxon>Oscillochloridaceae</taxon>
        <taxon>Candidatus Chloroploca</taxon>
    </lineage>
</organism>
<dbReference type="EMBL" id="SIJK02000017">
    <property type="protein sequence ID" value="MBP1466298.1"/>
    <property type="molecule type" value="Genomic_DNA"/>
</dbReference>
<keyword evidence="2" id="KW-1133">Transmembrane helix</keyword>
<evidence type="ECO:0000313" key="3">
    <source>
        <dbReference type="EMBL" id="MBP1466298.1"/>
    </source>
</evidence>
<keyword evidence="2" id="KW-0472">Membrane</keyword>